<evidence type="ECO:0000256" key="8">
    <source>
        <dbReference type="PROSITE-ProRule" id="PRU00175"/>
    </source>
</evidence>
<dbReference type="InterPro" id="IPR039398">
    <property type="entry name" value="Deltex_fam"/>
</dbReference>
<dbReference type="UniPathway" id="UPA00143"/>
<dbReference type="InParanoid" id="A0A6P6DDJ3"/>
<dbReference type="Gene3D" id="3.30.70.330">
    <property type="match status" value="1"/>
</dbReference>
<evidence type="ECO:0000256" key="4">
    <source>
        <dbReference type="ARBA" id="ARBA00022679"/>
    </source>
</evidence>
<feature type="region of interest" description="Disordered" evidence="10">
    <location>
        <begin position="526"/>
        <end position="563"/>
    </location>
</feature>
<dbReference type="InterPro" id="IPR057051">
    <property type="entry name" value="PARP14_RPM_1"/>
</dbReference>
<dbReference type="InterPro" id="IPR039396">
    <property type="entry name" value="Deltex_C"/>
</dbReference>
<dbReference type="GO" id="GO:0016567">
    <property type="term" value="P:protein ubiquitination"/>
    <property type="evidence" value="ECO:0007669"/>
    <property type="project" value="UniProtKB-UniRule"/>
</dbReference>
<dbReference type="Proteomes" id="UP000515203">
    <property type="component" value="Unplaced"/>
</dbReference>
<feature type="region of interest" description="Disordered" evidence="10">
    <location>
        <begin position="1"/>
        <end position="26"/>
    </location>
</feature>
<dbReference type="GO" id="GO:0061630">
    <property type="term" value="F:ubiquitin protein ligase activity"/>
    <property type="evidence" value="ECO:0007669"/>
    <property type="project" value="UniProtKB-UniRule"/>
</dbReference>
<dbReference type="PANTHER" id="PTHR12622">
    <property type="entry name" value="DELTEX-RELATED"/>
    <property type="match status" value="1"/>
</dbReference>
<keyword evidence="6 8" id="KW-0863">Zinc-finger</keyword>
<evidence type="ECO:0000256" key="10">
    <source>
        <dbReference type="SAM" id="MobiDB-lite"/>
    </source>
</evidence>
<accession>A0A6P6DDJ3</accession>
<protein>
    <recommendedName>
        <fullName evidence="9">E3 ubiquitin-protein ligase</fullName>
        <ecNumber evidence="9">2.3.2.27</ecNumber>
    </recommendedName>
</protein>
<dbReference type="Pfam" id="PF13923">
    <property type="entry name" value="zf-C3HC4_2"/>
    <property type="match status" value="1"/>
</dbReference>
<evidence type="ECO:0000256" key="7">
    <source>
        <dbReference type="ARBA" id="ARBA00022833"/>
    </source>
</evidence>
<feature type="compositionally biased region" description="Basic and acidic residues" evidence="10">
    <location>
        <begin position="210"/>
        <end position="229"/>
    </location>
</feature>
<dbReference type="Pfam" id="PF23222">
    <property type="entry name" value="RRM_PARP14_1"/>
    <property type="match status" value="1"/>
</dbReference>
<feature type="compositionally biased region" description="Basic and acidic residues" evidence="10">
    <location>
        <begin position="528"/>
        <end position="546"/>
    </location>
</feature>
<keyword evidence="5 9" id="KW-0479">Metal-binding</keyword>
<keyword evidence="4 9" id="KW-0808">Transferase</keyword>
<dbReference type="Gene3D" id="3.30.40.10">
    <property type="entry name" value="Zinc/RING finger domain, C3HC4 (zinc finger)"/>
    <property type="match status" value="1"/>
</dbReference>
<proteinExistence type="inferred from homology"/>
<evidence type="ECO:0000256" key="5">
    <source>
        <dbReference type="ARBA" id="ARBA00022723"/>
    </source>
</evidence>
<dbReference type="Pfam" id="PF21718">
    <property type="entry name" value="KH_DTX3L"/>
    <property type="match status" value="2"/>
</dbReference>
<feature type="domain" description="RING-type" evidence="11">
    <location>
        <begin position="573"/>
        <end position="612"/>
    </location>
</feature>
<evidence type="ECO:0000313" key="13">
    <source>
        <dbReference type="RefSeq" id="XP_023557990.1"/>
    </source>
</evidence>
<feature type="compositionally biased region" description="Low complexity" evidence="10">
    <location>
        <begin position="11"/>
        <end position="26"/>
    </location>
</feature>
<dbReference type="SMART" id="SM00184">
    <property type="entry name" value="RING"/>
    <property type="match status" value="1"/>
</dbReference>
<organism evidence="12 13">
    <name type="scientific">Octodon degus</name>
    <name type="common">Degu</name>
    <name type="synonym">Sciurus degus</name>
    <dbReference type="NCBI Taxonomy" id="10160"/>
    <lineage>
        <taxon>Eukaryota</taxon>
        <taxon>Metazoa</taxon>
        <taxon>Chordata</taxon>
        <taxon>Craniata</taxon>
        <taxon>Vertebrata</taxon>
        <taxon>Euteleostomi</taxon>
        <taxon>Mammalia</taxon>
        <taxon>Eutheria</taxon>
        <taxon>Euarchontoglires</taxon>
        <taxon>Glires</taxon>
        <taxon>Rodentia</taxon>
        <taxon>Hystricomorpha</taxon>
        <taxon>Octodontidae</taxon>
        <taxon>Octodon</taxon>
    </lineage>
</organism>
<keyword evidence="9" id="KW-0963">Cytoplasm</keyword>
<feature type="compositionally biased region" description="Acidic residues" evidence="10">
    <location>
        <begin position="1"/>
        <end position="10"/>
    </location>
</feature>
<evidence type="ECO:0000256" key="2">
    <source>
        <dbReference type="ARBA" id="ARBA00004906"/>
    </source>
</evidence>
<name>A0A6P6DDJ3_OCTDE</name>
<dbReference type="PROSITE" id="PS00518">
    <property type="entry name" value="ZF_RING_1"/>
    <property type="match status" value="1"/>
</dbReference>
<dbReference type="OrthoDB" id="527344at2759"/>
<keyword evidence="7 9" id="KW-0862">Zinc</keyword>
<dbReference type="InterPro" id="IPR012677">
    <property type="entry name" value="Nucleotide-bd_a/b_plait_sf"/>
</dbReference>
<evidence type="ECO:0000256" key="1">
    <source>
        <dbReference type="ARBA" id="ARBA00000900"/>
    </source>
</evidence>
<comment type="pathway">
    <text evidence="2 9">Protein modification; protein ubiquitination.</text>
</comment>
<evidence type="ECO:0000259" key="11">
    <source>
        <dbReference type="PROSITE" id="PS50089"/>
    </source>
</evidence>
<evidence type="ECO:0000256" key="9">
    <source>
        <dbReference type="RuleBase" id="RU367105"/>
    </source>
</evidence>
<dbReference type="InterPro" id="IPR039399">
    <property type="entry name" value="Deltex_C_sf"/>
</dbReference>
<dbReference type="Pfam" id="PF18102">
    <property type="entry name" value="DTC"/>
    <property type="match status" value="1"/>
</dbReference>
<keyword evidence="12" id="KW-1185">Reference proteome</keyword>
<comment type="catalytic activity">
    <reaction evidence="1 9">
        <text>S-ubiquitinyl-[E2 ubiquitin-conjugating enzyme]-L-cysteine + [acceptor protein]-L-lysine = [E2 ubiquitin-conjugating enzyme]-L-cysteine + N(6)-ubiquitinyl-[acceptor protein]-L-lysine.</text>
        <dbReference type="EC" id="2.3.2.27"/>
    </reaction>
</comment>
<dbReference type="InterPro" id="IPR001841">
    <property type="entry name" value="Znf_RING"/>
</dbReference>
<comment type="subcellular location">
    <subcellularLocation>
        <location evidence="9">Cytoplasm</location>
    </subcellularLocation>
</comment>
<feature type="region of interest" description="Disordered" evidence="10">
    <location>
        <begin position="210"/>
        <end position="245"/>
    </location>
</feature>
<dbReference type="FunFam" id="3.30.390.130:FF:000001">
    <property type="entry name" value="Probable E3 ubiquitin-protein ligase DTX3"/>
    <property type="match status" value="1"/>
</dbReference>
<dbReference type="InterPro" id="IPR048418">
    <property type="entry name" value="DTX3L_a/b_dom"/>
</dbReference>
<dbReference type="CTD" id="151636"/>
<dbReference type="PROSITE" id="PS50089">
    <property type="entry name" value="ZF_RING_2"/>
    <property type="match status" value="1"/>
</dbReference>
<dbReference type="SUPFAM" id="SSF57850">
    <property type="entry name" value="RING/U-box"/>
    <property type="match status" value="1"/>
</dbReference>
<dbReference type="EC" id="2.3.2.27" evidence="9"/>
<evidence type="ECO:0000256" key="6">
    <source>
        <dbReference type="ARBA" id="ARBA00022771"/>
    </source>
</evidence>
<dbReference type="Pfam" id="PF21717">
    <property type="entry name" value="DTX3L_a-b"/>
    <property type="match status" value="1"/>
</dbReference>
<dbReference type="InterPro" id="IPR017907">
    <property type="entry name" value="Znf_RING_CS"/>
</dbReference>
<dbReference type="FunCoup" id="A0A6P6DDJ3">
    <property type="interactions" value="1449"/>
</dbReference>
<dbReference type="GO" id="GO:0007219">
    <property type="term" value="P:Notch signaling pathway"/>
    <property type="evidence" value="ECO:0007669"/>
    <property type="project" value="InterPro"/>
</dbReference>
<evidence type="ECO:0000313" key="12">
    <source>
        <dbReference type="Proteomes" id="UP000515203"/>
    </source>
</evidence>
<gene>
    <name evidence="13" type="primary">Dtx3l</name>
</gene>
<reference evidence="13" key="1">
    <citation type="submission" date="2025-08" db="UniProtKB">
        <authorList>
            <consortium name="RefSeq"/>
        </authorList>
    </citation>
    <scope>IDENTIFICATION</scope>
</reference>
<dbReference type="CDD" id="cd09633">
    <property type="entry name" value="Deltex_C"/>
    <property type="match status" value="1"/>
</dbReference>
<dbReference type="RefSeq" id="XP_023557990.1">
    <property type="nucleotide sequence ID" value="XM_023702222.1"/>
</dbReference>
<dbReference type="GeneID" id="101591191"/>
<dbReference type="InterPro" id="IPR013083">
    <property type="entry name" value="Znf_RING/FYVE/PHD"/>
</dbReference>
<evidence type="ECO:0000256" key="3">
    <source>
        <dbReference type="ARBA" id="ARBA00009413"/>
    </source>
</evidence>
<dbReference type="GO" id="GO:0005737">
    <property type="term" value="C:cytoplasm"/>
    <property type="evidence" value="ECO:0007669"/>
    <property type="project" value="UniProtKB-SubCell"/>
</dbReference>
<sequence length="760" mass="85425">MESEPSDVESEPSALEPEPSVVEPGSPYELLVRVSTGSPGLRWKLEKYFQSRDSGGGECTVRPWCPKESDTFLVKFREKAAKEGVLKKRKHQIQVENKPVTILLQTPEKPTEKTPRVRISSCPQADAKHLCEGSVSNAVDSSVQRIFLTVTADLNCDLFSKEQRSQVATVCPTIKKVEGHNGIEKVHGDFEDIKKIYQFLSMLLLEGEEKQEVPPSNVERKPPDQHDQNSRFSPSKPKARSEETDSHFTVDSSLFEYFKYTCPDKIESIEKKFGVTIKIRGSSSNVVHLDFTGGQSDDLEAAQESFVSEFQKKIELLKQECVPLGGRKQANEIKQKLSRCFPKLLITEHREGLTLLGSLDDITAAKQTISEGSVKPPVRILVPSSMMNAVEVDTALYKLLKAELLQEITEIEQKYNTCSKVWEKNQKACIQFNPKDREVDLSVHAYTSFVDALQLASCQLMSEVLLLKDLVKDRKYFFGTKFDNDFRRKHPDVHFALDQESMTLTGLPNSLAQAKQFILQKGGLLPSAREKPNNDYETHRGIDSNDAKATSPLLKGSASSVSSETDEKEEGMCIICMETISNKYVLQKCKHEFCTPCIKTSMSYKPVCPVCNTPYGIQKGNQPDGTMEFTFLQTSLPGYKSCNTIMITYSMKGGIQTEEHPNPGKPYPGTMRKAYLPNNEEGRQVLELLQVAFDRKLIFTVGYSRVQGTSNVITWNDIHHKTSQSGGPLNYGYPDPDYLTRVKEELKAKGIEQSKKKKNH</sequence>
<dbReference type="GO" id="GO:0008270">
    <property type="term" value="F:zinc ion binding"/>
    <property type="evidence" value="ECO:0007669"/>
    <property type="project" value="UniProtKB-KW"/>
</dbReference>
<dbReference type="Gene3D" id="3.30.390.130">
    <property type="match status" value="1"/>
</dbReference>
<comment type="similarity">
    <text evidence="3 9">Belongs to the Deltex family.</text>
</comment>
<dbReference type="AlphaFoldDB" id="A0A6P6DDJ3"/>
<dbReference type="InterPro" id="IPR048409">
    <property type="entry name" value="DTX3L_KH-like"/>
</dbReference>